<dbReference type="EMBL" id="OUNR01000001">
    <property type="protein sequence ID" value="SPP63039.1"/>
    <property type="molecule type" value="Genomic_DNA"/>
</dbReference>
<dbReference type="RefSeq" id="WP_121987645.1">
    <property type="nucleotide sequence ID" value="NZ_OUNR01000001.1"/>
</dbReference>
<protein>
    <submittedName>
        <fullName evidence="1">Uncharacterized protein</fullName>
    </submittedName>
</protein>
<organism evidence="1 2">
    <name type="scientific">Nitrospira lenta</name>
    <dbReference type="NCBI Taxonomy" id="1436998"/>
    <lineage>
        <taxon>Bacteria</taxon>
        <taxon>Pseudomonadati</taxon>
        <taxon>Nitrospirota</taxon>
        <taxon>Nitrospiria</taxon>
        <taxon>Nitrospirales</taxon>
        <taxon>Nitrospiraceae</taxon>
        <taxon>Nitrospira</taxon>
    </lineage>
</organism>
<dbReference type="InParanoid" id="A0A330L1A4"/>
<accession>A0A330L1A4</accession>
<evidence type="ECO:0000313" key="2">
    <source>
        <dbReference type="Proteomes" id="UP000248168"/>
    </source>
</evidence>
<reference evidence="2" key="1">
    <citation type="submission" date="2018-04" db="EMBL/GenBank/DDBJ databases">
        <authorList>
            <person name="Lucker S."/>
            <person name="Sakoula D."/>
        </authorList>
    </citation>
    <scope>NUCLEOTIDE SEQUENCE [LARGE SCALE GENOMIC DNA]</scope>
</reference>
<gene>
    <name evidence="1" type="ORF">NITLEN_10125</name>
</gene>
<dbReference type="AlphaFoldDB" id="A0A330L1A4"/>
<evidence type="ECO:0000313" key="1">
    <source>
        <dbReference type="EMBL" id="SPP63039.1"/>
    </source>
</evidence>
<proteinExistence type="predicted"/>
<sequence length="65" mass="7080">MTDTNLVVGPVGGLEHKIEGYHMMRNMHEMVFPSGQNTFAITDKGMARSIKVTQSDEGWDLGGGV</sequence>
<name>A0A330L1A4_9BACT</name>
<keyword evidence="2" id="KW-1185">Reference proteome</keyword>
<dbReference type="Proteomes" id="UP000248168">
    <property type="component" value="Unassembled WGS sequence"/>
</dbReference>